<reference evidence="3 4" key="1">
    <citation type="submission" date="2023-05" db="EMBL/GenBank/DDBJ databases">
        <title>Draft genome of Paenibacillus sp. CCS26.</title>
        <authorList>
            <person name="Akita H."/>
            <person name="Shinto Y."/>
            <person name="Kimura Z."/>
        </authorList>
    </citation>
    <scope>NUCLEOTIDE SEQUENCE [LARGE SCALE GENOMIC DNA]</scope>
    <source>
        <strain evidence="3 4">CCS26</strain>
    </source>
</reference>
<name>A0ABQ6NS43_9BACL</name>
<evidence type="ECO:0000313" key="4">
    <source>
        <dbReference type="Proteomes" id="UP001285921"/>
    </source>
</evidence>
<feature type="compositionally biased region" description="Low complexity" evidence="1">
    <location>
        <begin position="46"/>
        <end position="56"/>
    </location>
</feature>
<keyword evidence="2" id="KW-0812">Transmembrane</keyword>
<evidence type="ECO:0000313" key="3">
    <source>
        <dbReference type="EMBL" id="GMK47911.1"/>
    </source>
</evidence>
<dbReference type="Proteomes" id="UP001285921">
    <property type="component" value="Unassembled WGS sequence"/>
</dbReference>
<keyword evidence="2" id="KW-0472">Membrane</keyword>
<evidence type="ECO:0008006" key="5">
    <source>
        <dbReference type="Google" id="ProtNLM"/>
    </source>
</evidence>
<keyword evidence="2" id="KW-1133">Transmembrane helix</keyword>
<dbReference type="InterPro" id="IPR014197">
    <property type="entry name" value="Sporulation_prot_YunB"/>
</dbReference>
<proteinExistence type="predicted"/>
<organism evidence="3 4">
    <name type="scientific">Paenibacillus glycanilyticus</name>
    <dbReference type="NCBI Taxonomy" id="126569"/>
    <lineage>
        <taxon>Bacteria</taxon>
        <taxon>Bacillati</taxon>
        <taxon>Bacillota</taxon>
        <taxon>Bacilli</taxon>
        <taxon>Bacillales</taxon>
        <taxon>Paenibacillaceae</taxon>
        <taxon>Paenibacillus</taxon>
    </lineage>
</organism>
<accession>A0ABQ6NS43</accession>
<evidence type="ECO:0000256" key="1">
    <source>
        <dbReference type="SAM" id="MobiDB-lite"/>
    </source>
</evidence>
<sequence length="379" mass="41144">MEVTKWGRRGWMLRSLGLSRQQLWSNRPFAKVKRVSWGSKISASGSAPKPWGSSKWKSPRKPKPAGNWGGMWQPRKRPVRPPGKGIKTMSISSVGSGGGGTRLKSGKRRTKLWIIVTVLILLIGTLQSLVYIEKHLRPPLMKVAQLRIKQVATQAINKATTDEVVSNADFEKLIDWKMNSDGKVSGFMLNYAEHTKIRSETIKTVQATLDELKEIPEHIPVGNALGSALISTYGPRIPVKFEPVGAVKVDLNTRQTNAGINMILIEVYIHIVSEVAIIVPFETDPQIVETEIPISYLLVVGDVPMYYYDNEGKAVGESAPNAPNISLPMSKGQGVTQQSDGSMLKEQLDSGESPLPASSGNNSANNAGNANAANAGGDG</sequence>
<dbReference type="Pfam" id="PF09560">
    <property type="entry name" value="Spore_YunB"/>
    <property type="match status" value="1"/>
</dbReference>
<dbReference type="EMBL" id="BTCL01000023">
    <property type="protein sequence ID" value="GMK47911.1"/>
    <property type="molecule type" value="Genomic_DNA"/>
</dbReference>
<comment type="caution">
    <text evidence="3">The sequence shown here is derived from an EMBL/GenBank/DDBJ whole genome shotgun (WGS) entry which is preliminary data.</text>
</comment>
<feature type="compositionally biased region" description="Low complexity" evidence="1">
    <location>
        <begin position="357"/>
        <end position="379"/>
    </location>
</feature>
<protein>
    <recommendedName>
        <fullName evidence="5">Sporulation protein YunB</fullName>
    </recommendedName>
</protein>
<feature type="transmembrane region" description="Helical" evidence="2">
    <location>
        <begin position="112"/>
        <end position="132"/>
    </location>
</feature>
<evidence type="ECO:0000256" key="2">
    <source>
        <dbReference type="SAM" id="Phobius"/>
    </source>
</evidence>
<feature type="region of interest" description="Disordered" evidence="1">
    <location>
        <begin position="41"/>
        <end position="104"/>
    </location>
</feature>
<keyword evidence="4" id="KW-1185">Reference proteome</keyword>
<dbReference type="NCBIfam" id="TIGR02832">
    <property type="entry name" value="spo_yunB"/>
    <property type="match status" value="1"/>
</dbReference>
<feature type="region of interest" description="Disordered" evidence="1">
    <location>
        <begin position="319"/>
        <end position="379"/>
    </location>
</feature>
<gene>
    <name evidence="3" type="ORF">PghCCS26_50410</name>
</gene>